<evidence type="ECO:0000259" key="3">
    <source>
        <dbReference type="Pfam" id="PF08241"/>
    </source>
</evidence>
<comment type="caution">
    <text evidence="4">The sequence shown here is derived from an EMBL/GenBank/DDBJ whole genome shotgun (WGS) entry which is preliminary data.</text>
</comment>
<proteinExistence type="predicted"/>
<dbReference type="RefSeq" id="WP_142931976.1">
    <property type="nucleotide sequence ID" value="NZ_ML660165.1"/>
</dbReference>
<dbReference type="EMBL" id="VIKS01000009">
    <property type="protein sequence ID" value="TQV87032.1"/>
    <property type="molecule type" value="Genomic_DNA"/>
</dbReference>
<name>A0A545UC43_9GAMM</name>
<dbReference type="OrthoDB" id="9801692at2"/>
<protein>
    <submittedName>
        <fullName evidence="4">Class I SAM-dependent methyltransferase</fullName>
    </submittedName>
</protein>
<feature type="chain" id="PRO_5022082473" evidence="2">
    <location>
        <begin position="24"/>
        <end position="321"/>
    </location>
</feature>
<dbReference type="Pfam" id="PF08241">
    <property type="entry name" value="Methyltransf_11"/>
    <property type="match status" value="1"/>
</dbReference>
<sequence>MKRSLAILLVSILAVSITSCDNAPDGAKTSENKSNDKASTQTEQPSKDNTDETSKARSSEKLASILAKGAENVKARYAHRHPQETLTFIGIQPGMTVVEALPGRGWYSKILLPYLGAEGRLIGADYAADMFPKFGFFSDEVIESKKTWVKDWPVEAEGWRDEASASISAFQFSSMPDSMNGSADAVLFIRALHNLARFEHDGGYLTAALSEAYRVLKPGGIVGVVQHMASPDASDEWASGAKGYLKKAFVVAQMEKAGFDYVASSDININPNDQPTEKDVVWRLSPSFATSRDNPELKEKLKAIGESTRMTLVFRKPSASQ</sequence>
<dbReference type="GO" id="GO:0008757">
    <property type="term" value="F:S-adenosylmethionine-dependent methyltransferase activity"/>
    <property type="evidence" value="ECO:0007669"/>
    <property type="project" value="InterPro"/>
</dbReference>
<evidence type="ECO:0000256" key="2">
    <source>
        <dbReference type="SAM" id="SignalP"/>
    </source>
</evidence>
<feature type="signal peptide" evidence="2">
    <location>
        <begin position="1"/>
        <end position="23"/>
    </location>
</feature>
<dbReference type="PIRSF" id="PIRSF031679">
    <property type="entry name" value="Mtase_Alr7345_prd"/>
    <property type="match status" value="1"/>
</dbReference>
<feature type="compositionally biased region" description="Basic and acidic residues" evidence="1">
    <location>
        <begin position="45"/>
        <end position="59"/>
    </location>
</feature>
<dbReference type="SUPFAM" id="SSF53335">
    <property type="entry name" value="S-adenosyl-L-methionine-dependent methyltransferases"/>
    <property type="match status" value="1"/>
</dbReference>
<dbReference type="GO" id="GO:0032259">
    <property type="term" value="P:methylation"/>
    <property type="evidence" value="ECO:0007669"/>
    <property type="project" value="UniProtKB-KW"/>
</dbReference>
<keyword evidence="4" id="KW-0489">Methyltransferase</keyword>
<dbReference type="Gene3D" id="3.40.50.150">
    <property type="entry name" value="Vaccinia Virus protein VP39"/>
    <property type="match status" value="1"/>
</dbReference>
<dbReference type="InterPro" id="IPR029063">
    <property type="entry name" value="SAM-dependent_MTases_sf"/>
</dbReference>
<dbReference type="PROSITE" id="PS51257">
    <property type="entry name" value="PROKAR_LIPOPROTEIN"/>
    <property type="match status" value="1"/>
</dbReference>
<dbReference type="InterPro" id="IPR013216">
    <property type="entry name" value="Methyltransf_11"/>
</dbReference>
<feature type="region of interest" description="Disordered" evidence="1">
    <location>
        <begin position="21"/>
        <end position="59"/>
    </location>
</feature>
<dbReference type="Proteomes" id="UP000315439">
    <property type="component" value="Unassembled WGS sequence"/>
</dbReference>
<evidence type="ECO:0000313" key="4">
    <source>
        <dbReference type="EMBL" id="TQV87032.1"/>
    </source>
</evidence>
<keyword evidence="4" id="KW-0808">Transferase</keyword>
<gene>
    <name evidence="4" type="ORF">FLL46_14595</name>
</gene>
<organism evidence="4 5">
    <name type="scientific">Aliikangiella coralliicola</name>
    <dbReference type="NCBI Taxonomy" id="2592383"/>
    <lineage>
        <taxon>Bacteria</taxon>
        <taxon>Pseudomonadati</taxon>
        <taxon>Pseudomonadota</taxon>
        <taxon>Gammaproteobacteria</taxon>
        <taxon>Oceanospirillales</taxon>
        <taxon>Pleioneaceae</taxon>
        <taxon>Aliikangiella</taxon>
    </lineage>
</organism>
<accession>A0A545UC43</accession>
<dbReference type="InterPro" id="IPR016980">
    <property type="entry name" value="S-AdoMet-dep_MeTrfase_Alr7345"/>
</dbReference>
<reference evidence="4 5" key="1">
    <citation type="submission" date="2019-07" db="EMBL/GenBank/DDBJ databases">
        <title>Draft genome for Aliikangiella sp. M105.</title>
        <authorList>
            <person name="Wang G."/>
        </authorList>
    </citation>
    <scope>NUCLEOTIDE SEQUENCE [LARGE SCALE GENOMIC DNA]</scope>
    <source>
        <strain evidence="4 5">M105</strain>
    </source>
</reference>
<keyword evidence="5" id="KW-1185">Reference proteome</keyword>
<feature type="domain" description="Methyltransferase type 11" evidence="3">
    <location>
        <begin position="179"/>
        <end position="222"/>
    </location>
</feature>
<evidence type="ECO:0000256" key="1">
    <source>
        <dbReference type="SAM" id="MobiDB-lite"/>
    </source>
</evidence>
<keyword evidence="2" id="KW-0732">Signal</keyword>
<dbReference type="AlphaFoldDB" id="A0A545UC43"/>
<evidence type="ECO:0000313" key="5">
    <source>
        <dbReference type="Proteomes" id="UP000315439"/>
    </source>
</evidence>